<reference evidence="8 9" key="1">
    <citation type="submission" date="2024-07" db="EMBL/GenBank/DDBJ databases">
        <title>Description of Labrys sedimenti sp. nov., isolated from a diclofenac-degrading enrichment culture.</title>
        <authorList>
            <person name="Tancsics A."/>
            <person name="Csepanyi A."/>
        </authorList>
    </citation>
    <scope>NUCLEOTIDE SEQUENCE [LARGE SCALE GENOMIC DNA]</scope>
    <source>
        <strain evidence="8 9">LMG 23578</strain>
    </source>
</reference>
<dbReference type="Gene3D" id="1.25.40.10">
    <property type="entry name" value="Tetratricopeptide repeat domain"/>
    <property type="match status" value="1"/>
</dbReference>
<dbReference type="InterPro" id="IPR010817">
    <property type="entry name" value="HemY_N"/>
</dbReference>
<accession>A0ABV3PJM2</accession>
<dbReference type="InterPro" id="IPR016982">
    <property type="entry name" value="Mms48"/>
</dbReference>
<feature type="domain" description="HemY N-terminal" evidence="7">
    <location>
        <begin position="26"/>
        <end position="132"/>
    </location>
</feature>
<gene>
    <name evidence="8" type="ORF">ABXS05_09850</name>
</gene>
<keyword evidence="4 6" id="KW-0472">Membrane</keyword>
<sequence length="559" mass="59780">MIRALVTVLVLALAAYGLYLLAGRPGDVALTVGLTTYKVKLVWAAVAVLVLVGVLMAVIGFLRWLLRSPANVAGFFRTRRRSKGFNAVTQGMIAVGSGDVRRAQRQASDAERILGSEPLALLLRAQASQLSGDRAGAEAAFRAMLSEAETKPLGLRGLFVEARRRGDAHAARQLAAEAVKTSPTLPWAGTALLEFQSIEKDWSGALSTLARNANHRLVDKETAKRHRAVLLTAQAIEQAERDRAGAKASVIEALKLAPGLVPAAVLAAKLLSEGNDIRKASKVLETAWRLQPHPDIAEAYTNVRLGDSARDRYARVQTLAAQMAGNPEAAIALARAALSARDFAVARSALSPLLASGATERVCLLMADIEEAEHGATGKVREWLSRAVRAPRDPVWTADGMVSDVWLPVSPVTGRIDAFEWKTPVERLGAPVVSYADDVLADVDEPEQPKLVEARAKPVEPPPPVVEKLVEPVAAVPPAPVEPAKVEPAKVEPAKIEHSKIEPAKIEVLAPEPAKPEPLKPPPRRPPPPMPVVPSHPVPDDPGTGEEEPSRVVRFPING</sequence>
<evidence type="ECO:0000313" key="9">
    <source>
        <dbReference type="Proteomes" id="UP001555786"/>
    </source>
</evidence>
<dbReference type="Pfam" id="PF07219">
    <property type="entry name" value="HemY_N"/>
    <property type="match status" value="1"/>
</dbReference>
<comment type="subcellular location">
    <subcellularLocation>
        <location evidence="1">Membrane</location>
    </subcellularLocation>
</comment>
<evidence type="ECO:0000256" key="2">
    <source>
        <dbReference type="ARBA" id="ARBA00022692"/>
    </source>
</evidence>
<proteinExistence type="predicted"/>
<evidence type="ECO:0000259" key="7">
    <source>
        <dbReference type="Pfam" id="PF07219"/>
    </source>
</evidence>
<protein>
    <submittedName>
        <fullName evidence="8">Heme biosynthesis HemY N-terminal domain-containing protein</fullName>
    </submittedName>
</protein>
<evidence type="ECO:0000256" key="6">
    <source>
        <dbReference type="SAM" id="Phobius"/>
    </source>
</evidence>
<evidence type="ECO:0000256" key="3">
    <source>
        <dbReference type="ARBA" id="ARBA00022989"/>
    </source>
</evidence>
<evidence type="ECO:0000313" key="8">
    <source>
        <dbReference type="EMBL" id="MEW9305838.1"/>
    </source>
</evidence>
<feature type="compositionally biased region" description="Basic and acidic residues" evidence="5">
    <location>
        <begin position="487"/>
        <end position="505"/>
    </location>
</feature>
<dbReference type="RefSeq" id="WP_367623760.1">
    <property type="nucleotide sequence ID" value="NZ_JBFNQD010000002.1"/>
</dbReference>
<feature type="transmembrane region" description="Helical" evidence="6">
    <location>
        <begin position="41"/>
        <end position="66"/>
    </location>
</feature>
<dbReference type="InterPro" id="IPR011990">
    <property type="entry name" value="TPR-like_helical_dom_sf"/>
</dbReference>
<evidence type="ECO:0000256" key="1">
    <source>
        <dbReference type="ARBA" id="ARBA00004370"/>
    </source>
</evidence>
<keyword evidence="9" id="KW-1185">Reference proteome</keyword>
<dbReference type="PIRSF" id="PIRSF031802">
    <property type="entry name" value="UCP031802"/>
    <property type="match status" value="1"/>
</dbReference>
<name>A0ABV3PJM2_9HYPH</name>
<keyword evidence="3 6" id="KW-1133">Transmembrane helix</keyword>
<dbReference type="SUPFAM" id="SSF48452">
    <property type="entry name" value="TPR-like"/>
    <property type="match status" value="1"/>
</dbReference>
<keyword evidence="2 6" id="KW-0812">Transmembrane</keyword>
<evidence type="ECO:0000256" key="5">
    <source>
        <dbReference type="SAM" id="MobiDB-lite"/>
    </source>
</evidence>
<evidence type="ECO:0000256" key="4">
    <source>
        <dbReference type="ARBA" id="ARBA00023136"/>
    </source>
</evidence>
<dbReference type="Proteomes" id="UP001555786">
    <property type="component" value="Unassembled WGS sequence"/>
</dbReference>
<feature type="compositionally biased region" description="Pro residues" evidence="5">
    <location>
        <begin position="519"/>
        <end position="537"/>
    </location>
</feature>
<feature type="region of interest" description="Disordered" evidence="5">
    <location>
        <begin position="487"/>
        <end position="559"/>
    </location>
</feature>
<dbReference type="EMBL" id="JBFNQD010000002">
    <property type="protein sequence ID" value="MEW9305838.1"/>
    <property type="molecule type" value="Genomic_DNA"/>
</dbReference>
<comment type="caution">
    <text evidence="8">The sequence shown here is derived from an EMBL/GenBank/DDBJ whole genome shotgun (WGS) entry which is preliminary data.</text>
</comment>
<organism evidence="8 9">
    <name type="scientific">Labrys neptuniae</name>
    <dbReference type="NCBI Taxonomy" id="376174"/>
    <lineage>
        <taxon>Bacteria</taxon>
        <taxon>Pseudomonadati</taxon>
        <taxon>Pseudomonadota</taxon>
        <taxon>Alphaproteobacteria</taxon>
        <taxon>Hyphomicrobiales</taxon>
        <taxon>Xanthobacteraceae</taxon>
        <taxon>Labrys</taxon>
    </lineage>
</organism>